<evidence type="ECO:0000256" key="3">
    <source>
        <dbReference type="ARBA" id="ARBA00022629"/>
    </source>
</evidence>
<organism evidence="4 5">
    <name type="scientific">Paenibacillus cookii</name>
    <dbReference type="NCBI Taxonomy" id="157839"/>
    <lineage>
        <taxon>Bacteria</taxon>
        <taxon>Bacillati</taxon>
        <taxon>Bacillota</taxon>
        <taxon>Bacilli</taxon>
        <taxon>Bacillales</taxon>
        <taxon>Paenibacillaceae</taxon>
        <taxon>Paenibacillus</taxon>
    </lineage>
</organism>
<dbReference type="PANTHER" id="PTHR18964:SF149">
    <property type="entry name" value="BIFUNCTIONAL UDP-N-ACETYLGLUCOSAMINE 2-EPIMERASE_N-ACETYLMANNOSAMINE KINASE"/>
    <property type="match status" value="1"/>
</dbReference>
<dbReference type="InterPro" id="IPR000600">
    <property type="entry name" value="ROK"/>
</dbReference>
<comment type="function">
    <text evidence="1">Transcriptional repressor of xylose-utilizing enzymes.</text>
</comment>
<evidence type="ECO:0000256" key="1">
    <source>
        <dbReference type="ARBA" id="ARBA00002486"/>
    </source>
</evidence>
<reference evidence="4 5" key="1">
    <citation type="submission" date="2021-03" db="EMBL/GenBank/DDBJ databases">
        <title>Antimicrobial resistance genes in bacteria isolated from Japanese honey, and their potential for conferring macrolide and lincosamide resistance in the American foulbrood pathogen Paenibacillus larvae.</title>
        <authorList>
            <person name="Okamoto M."/>
            <person name="Kumagai M."/>
            <person name="Kanamori H."/>
            <person name="Takamatsu D."/>
        </authorList>
    </citation>
    <scope>NUCLEOTIDE SEQUENCE [LARGE SCALE GENOMIC DNA]</scope>
    <source>
        <strain evidence="4 5">J21TS3</strain>
    </source>
</reference>
<keyword evidence="3" id="KW-0119">Carbohydrate metabolism</keyword>
<dbReference type="Proteomes" id="UP000680638">
    <property type="component" value="Unassembled WGS sequence"/>
</dbReference>
<comment type="caution">
    <text evidence="4">The sequence shown here is derived from an EMBL/GenBank/DDBJ whole genome shotgun (WGS) entry which is preliminary data.</text>
</comment>
<dbReference type="EMBL" id="BORW01000031">
    <property type="protein sequence ID" value="GIO69414.1"/>
    <property type="molecule type" value="Genomic_DNA"/>
</dbReference>
<dbReference type="InterPro" id="IPR036390">
    <property type="entry name" value="WH_DNA-bd_sf"/>
</dbReference>
<dbReference type="SUPFAM" id="SSF53067">
    <property type="entry name" value="Actin-like ATPase domain"/>
    <property type="match status" value="1"/>
</dbReference>
<evidence type="ECO:0000313" key="5">
    <source>
        <dbReference type="Proteomes" id="UP000680638"/>
    </source>
</evidence>
<dbReference type="Gene3D" id="3.30.420.40">
    <property type="match status" value="2"/>
</dbReference>
<comment type="similarity">
    <text evidence="2">Belongs to the ROK (NagC/XylR) family.</text>
</comment>
<sequence length="411" mass="45293">MPSMPNEKNQRIDAQSRIPSPKAKELFQDIRRMQEIAKNDLLAASGLTVSTLTRVLDELVSIGVITESGLGASTGGRRPILYRVNASYGYAFGLDISRVSSRLVLLDLAGNKIDAIEWRMTEETTPLALLQQVAGQAGEWMDKHRIARDRIIGMGIGAVGPLSREDGIIEEPEWFAAPGWNHVPIVKLLEERLGCPVMLDNGANTALIAESWANRTKNFRHMLYVHAGTGLRLGMMTDNKLIHGAVDMEGSFGQMIIQADGHPYRTPQGNYGALDSYASVYAIEREVNSRLRLGRGSVLRQWLPPGEPAKYPDIMEALKQMDPMVTEIVTQAAAYFGVGLANLLNILNPEKVILGGPLMTESNLFFYTATQTAIRKTYHYPKYQVIFSRGTYGDEAIAIGAALMMLSQLTV</sequence>
<evidence type="ECO:0000313" key="4">
    <source>
        <dbReference type="EMBL" id="GIO69414.1"/>
    </source>
</evidence>
<name>A0ABQ4M1K6_9BACL</name>
<accession>A0ABQ4M1K6</accession>
<proteinExistence type="inferred from homology"/>
<dbReference type="Pfam" id="PF00480">
    <property type="entry name" value="ROK"/>
    <property type="match status" value="1"/>
</dbReference>
<keyword evidence="5" id="KW-1185">Reference proteome</keyword>
<dbReference type="PANTHER" id="PTHR18964">
    <property type="entry name" value="ROK (REPRESSOR, ORF, KINASE) FAMILY"/>
    <property type="match status" value="1"/>
</dbReference>
<protein>
    <submittedName>
        <fullName evidence="4">Transcriptional regulator</fullName>
    </submittedName>
</protein>
<dbReference type="InterPro" id="IPR043129">
    <property type="entry name" value="ATPase_NBD"/>
</dbReference>
<gene>
    <name evidence="4" type="ORF">J21TS3_42350</name>
</gene>
<evidence type="ECO:0000256" key="2">
    <source>
        <dbReference type="ARBA" id="ARBA00006479"/>
    </source>
</evidence>
<dbReference type="InterPro" id="IPR036388">
    <property type="entry name" value="WH-like_DNA-bd_sf"/>
</dbReference>
<keyword evidence="3" id="KW-0859">Xylose metabolism</keyword>
<dbReference type="SUPFAM" id="SSF46785">
    <property type="entry name" value="Winged helix' DNA-binding domain"/>
    <property type="match status" value="1"/>
</dbReference>
<dbReference type="RefSeq" id="WP_373316249.1">
    <property type="nucleotide sequence ID" value="NZ_BORW01000031.1"/>
</dbReference>
<dbReference type="Gene3D" id="1.10.10.10">
    <property type="entry name" value="Winged helix-like DNA-binding domain superfamily/Winged helix DNA-binding domain"/>
    <property type="match status" value="1"/>
</dbReference>